<dbReference type="RefSeq" id="WP_163725409.1">
    <property type="nucleotide sequence ID" value="NZ_AP022574.1"/>
</dbReference>
<protein>
    <recommendedName>
        <fullName evidence="3">DUF1214 domain-containing protein</fullName>
    </recommendedName>
</protein>
<dbReference type="Proteomes" id="UP000466514">
    <property type="component" value="Chromosome"/>
</dbReference>
<dbReference type="KEGG" id="mpsc:MPSYJ_47010"/>
<reference evidence="1 2" key="1">
    <citation type="journal article" date="2019" name="Emerg. Microbes Infect.">
        <title>Comprehensive subspecies identification of 175 nontuberculous mycobacteria species based on 7547 genomic profiles.</title>
        <authorList>
            <person name="Matsumoto Y."/>
            <person name="Kinjo T."/>
            <person name="Motooka D."/>
            <person name="Nabeya D."/>
            <person name="Jung N."/>
            <person name="Uechi K."/>
            <person name="Horii T."/>
            <person name="Iida T."/>
            <person name="Fujita J."/>
            <person name="Nakamura S."/>
        </authorList>
    </citation>
    <scope>NUCLEOTIDE SEQUENCE [LARGE SCALE GENOMIC DNA]</scope>
    <source>
        <strain evidence="1 2">JCM 13323</strain>
    </source>
</reference>
<proteinExistence type="predicted"/>
<name>A0A7I7MHF3_9MYCO</name>
<dbReference type="EMBL" id="AP022574">
    <property type="protein sequence ID" value="BBX71240.1"/>
    <property type="molecule type" value="Genomic_DNA"/>
</dbReference>
<evidence type="ECO:0000313" key="2">
    <source>
        <dbReference type="Proteomes" id="UP000466514"/>
    </source>
</evidence>
<keyword evidence="2" id="KW-1185">Reference proteome</keyword>
<dbReference type="SUPFAM" id="SSF160935">
    <property type="entry name" value="VPA0735-like"/>
    <property type="match status" value="1"/>
</dbReference>
<organism evidence="1 2">
    <name type="scientific">Mycolicibacterium psychrotolerans</name>
    <dbReference type="NCBI Taxonomy" id="216929"/>
    <lineage>
        <taxon>Bacteria</taxon>
        <taxon>Bacillati</taxon>
        <taxon>Actinomycetota</taxon>
        <taxon>Actinomycetes</taxon>
        <taxon>Mycobacteriales</taxon>
        <taxon>Mycobacteriaceae</taxon>
        <taxon>Mycolicibacterium</taxon>
    </lineage>
</organism>
<gene>
    <name evidence="1" type="ORF">MPSYJ_47010</name>
</gene>
<accession>A0A7I7MHF3</accession>
<evidence type="ECO:0000313" key="1">
    <source>
        <dbReference type="EMBL" id="BBX71240.1"/>
    </source>
</evidence>
<evidence type="ECO:0008006" key="3">
    <source>
        <dbReference type="Google" id="ProtNLM"/>
    </source>
</evidence>
<dbReference type="AlphaFoldDB" id="A0A7I7MHF3"/>
<sequence>MTDDHHDSESGSAWRELVETLGRLDRSFTEGDRAVVDDRNLADGYRMLATTLGVAFDTYLFAEPSRPQFIELNTPFRRDRRWGGDNTDAWYHLCPVDERRRYRISGNRGDSVYFSVTAYNEPAPGSWSDRVVRIVNDSDLDSAGSIDAAGDFSFEIGPLPGMAVLVTRDYQVDPVAGRPVRWQIEALDDPEPIRHGDQETAAALRACAAWLRTMFAIVPLAVGARVDDAHALGHEVTQVANEFGEPYQVPDGNFGWSARDACYSYGSFVLGDDEALVVTHRPPQCRFWNMVVWNQFMGGHIVTDARVSVNGHTAVPNSDGSVTIVIAKGPTAHPNSVSTVDYPRGNFAFRWFHADNVPARPDTALVALAEAPTAVF</sequence>